<accession>A0A9D1SCV0</accession>
<reference evidence="8" key="1">
    <citation type="submission" date="2020-10" db="EMBL/GenBank/DDBJ databases">
        <authorList>
            <person name="Gilroy R."/>
        </authorList>
    </citation>
    <scope>NUCLEOTIDE SEQUENCE</scope>
    <source>
        <strain evidence="8">CHK158-818</strain>
    </source>
</reference>
<feature type="transmembrane region" description="Helical" evidence="6">
    <location>
        <begin position="39"/>
        <end position="63"/>
    </location>
</feature>
<dbReference type="GO" id="GO:0005886">
    <property type="term" value="C:plasma membrane"/>
    <property type="evidence" value="ECO:0007669"/>
    <property type="project" value="TreeGrafter"/>
</dbReference>
<evidence type="ECO:0000256" key="1">
    <source>
        <dbReference type="ARBA" id="ARBA00004141"/>
    </source>
</evidence>
<dbReference type="EMBL" id="DVNA01000086">
    <property type="protein sequence ID" value="HIU54892.1"/>
    <property type="molecule type" value="Genomic_DNA"/>
</dbReference>
<name>A0A9D1SCV0_9BACT</name>
<dbReference type="AlphaFoldDB" id="A0A9D1SCV0"/>
<evidence type="ECO:0000259" key="7">
    <source>
        <dbReference type="Pfam" id="PF04138"/>
    </source>
</evidence>
<evidence type="ECO:0000256" key="4">
    <source>
        <dbReference type="ARBA" id="ARBA00022989"/>
    </source>
</evidence>
<evidence type="ECO:0000256" key="5">
    <source>
        <dbReference type="ARBA" id="ARBA00023136"/>
    </source>
</evidence>
<evidence type="ECO:0000256" key="3">
    <source>
        <dbReference type="ARBA" id="ARBA00022692"/>
    </source>
</evidence>
<keyword evidence="4 6" id="KW-1133">Transmembrane helix</keyword>
<dbReference type="Pfam" id="PF04138">
    <property type="entry name" value="GtrA_DPMS_TM"/>
    <property type="match status" value="1"/>
</dbReference>
<feature type="domain" description="GtrA/DPMS transmembrane" evidence="7">
    <location>
        <begin position="13"/>
        <end position="128"/>
    </location>
</feature>
<dbReference type="PANTHER" id="PTHR38459:SF1">
    <property type="entry name" value="PROPHAGE BACTOPRENOL-LINKED GLUCOSE TRANSLOCASE HOMOLOG"/>
    <property type="match status" value="1"/>
</dbReference>
<comment type="subcellular location">
    <subcellularLocation>
        <location evidence="1">Membrane</location>
        <topology evidence="1">Multi-pass membrane protein</topology>
    </subcellularLocation>
</comment>
<keyword evidence="3 6" id="KW-0812">Transmembrane</keyword>
<organism evidence="8 9">
    <name type="scientific">Candidatus Gallibacteroides avistercoris</name>
    <dbReference type="NCBI Taxonomy" id="2840833"/>
    <lineage>
        <taxon>Bacteria</taxon>
        <taxon>Pseudomonadati</taxon>
        <taxon>Bacteroidota</taxon>
        <taxon>Bacteroidia</taxon>
        <taxon>Bacteroidales</taxon>
        <taxon>Bacteroidaceae</taxon>
        <taxon>Bacteroidaceae incertae sedis</taxon>
        <taxon>Candidatus Gallibacteroides</taxon>
    </lineage>
</organism>
<dbReference type="PANTHER" id="PTHR38459">
    <property type="entry name" value="PROPHAGE BACTOPRENOL-LINKED GLUCOSE TRANSLOCASE HOMOLOG"/>
    <property type="match status" value="1"/>
</dbReference>
<feature type="transmembrane region" description="Helical" evidence="6">
    <location>
        <begin position="105"/>
        <end position="122"/>
    </location>
</feature>
<feature type="transmembrane region" description="Helical" evidence="6">
    <location>
        <begin position="75"/>
        <end position="93"/>
    </location>
</feature>
<protein>
    <submittedName>
        <fullName evidence="8">GtrA family protein</fullName>
    </submittedName>
</protein>
<dbReference type="InterPro" id="IPR051401">
    <property type="entry name" value="GtrA_CellWall_Glycosyl"/>
</dbReference>
<comment type="caution">
    <text evidence="8">The sequence shown here is derived from an EMBL/GenBank/DDBJ whole genome shotgun (WGS) entry which is preliminary data.</text>
</comment>
<sequence>MIIPRKTTVQLIKFAMVGVLNTVLSLVVIYALMSFFHVGVYMANICGYAVGIVNSFIWNKLWVFKKNEGTVFREIAYFLVIFALCYGIQFFSLRLMIEHFSINSYLAQLLAMGVYTIMNFVLNKCITFRG</sequence>
<dbReference type="GO" id="GO:0000271">
    <property type="term" value="P:polysaccharide biosynthetic process"/>
    <property type="evidence" value="ECO:0007669"/>
    <property type="project" value="InterPro"/>
</dbReference>
<evidence type="ECO:0000256" key="2">
    <source>
        <dbReference type="ARBA" id="ARBA00009399"/>
    </source>
</evidence>
<evidence type="ECO:0000313" key="8">
    <source>
        <dbReference type="EMBL" id="HIU54892.1"/>
    </source>
</evidence>
<dbReference type="InterPro" id="IPR007267">
    <property type="entry name" value="GtrA_DPMS_TM"/>
</dbReference>
<comment type="similarity">
    <text evidence="2">Belongs to the GtrA family.</text>
</comment>
<keyword evidence="5 6" id="KW-0472">Membrane</keyword>
<evidence type="ECO:0000256" key="6">
    <source>
        <dbReference type="SAM" id="Phobius"/>
    </source>
</evidence>
<feature type="transmembrane region" description="Helical" evidence="6">
    <location>
        <begin position="12"/>
        <end position="33"/>
    </location>
</feature>
<gene>
    <name evidence="8" type="ORF">IAB03_03675</name>
</gene>
<proteinExistence type="inferred from homology"/>
<reference evidence="8" key="2">
    <citation type="journal article" date="2021" name="PeerJ">
        <title>Extensive microbial diversity within the chicken gut microbiome revealed by metagenomics and culture.</title>
        <authorList>
            <person name="Gilroy R."/>
            <person name="Ravi A."/>
            <person name="Getino M."/>
            <person name="Pursley I."/>
            <person name="Horton D.L."/>
            <person name="Alikhan N.F."/>
            <person name="Baker D."/>
            <person name="Gharbi K."/>
            <person name="Hall N."/>
            <person name="Watson M."/>
            <person name="Adriaenssens E.M."/>
            <person name="Foster-Nyarko E."/>
            <person name="Jarju S."/>
            <person name="Secka A."/>
            <person name="Antonio M."/>
            <person name="Oren A."/>
            <person name="Chaudhuri R.R."/>
            <person name="La Ragione R."/>
            <person name="Hildebrand F."/>
            <person name="Pallen M.J."/>
        </authorList>
    </citation>
    <scope>NUCLEOTIDE SEQUENCE</scope>
    <source>
        <strain evidence="8">CHK158-818</strain>
    </source>
</reference>
<evidence type="ECO:0000313" key="9">
    <source>
        <dbReference type="Proteomes" id="UP000824112"/>
    </source>
</evidence>
<dbReference type="Proteomes" id="UP000824112">
    <property type="component" value="Unassembled WGS sequence"/>
</dbReference>